<name>A0ABS1KY68_9BACT</name>
<protein>
    <recommendedName>
        <fullName evidence="3">XRE family transcriptional regulator</fullName>
    </recommendedName>
</protein>
<proteinExistence type="predicted"/>
<evidence type="ECO:0000313" key="1">
    <source>
        <dbReference type="EMBL" id="MBL0744390.1"/>
    </source>
</evidence>
<sequence>MAKIKVKVEKTRTGFSAYAEKYAAFTTGKTVNELTTNMVEALNVLFEAEQKKKEVTKADITFEMDLMSIFEVYPVINMKGLSARVGMNYSLLAQYATGKKKPSSRQTALIMDSIHELGRELSELNLITR</sequence>
<keyword evidence="2" id="KW-1185">Reference proteome</keyword>
<dbReference type="Proteomes" id="UP000613030">
    <property type="component" value="Unassembled WGS sequence"/>
</dbReference>
<dbReference type="Gene3D" id="3.30.160.250">
    <property type="match status" value="1"/>
</dbReference>
<accession>A0ABS1KY68</accession>
<dbReference type="RefSeq" id="WP_202014043.1">
    <property type="nucleotide sequence ID" value="NZ_JAERRB010000010.1"/>
</dbReference>
<evidence type="ECO:0008006" key="3">
    <source>
        <dbReference type="Google" id="ProtNLM"/>
    </source>
</evidence>
<reference evidence="1 2" key="1">
    <citation type="submission" date="2021-01" db="EMBL/GenBank/DDBJ databases">
        <title>Chryseolinea sp. Jin1 Genome sequencing and assembly.</title>
        <authorList>
            <person name="Kim I."/>
        </authorList>
    </citation>
    <scope>NUCLEOTIDE SEQUENCE [LARGE SCALE GENOMIC DNA]</scope>
    <source>
        <strain evidence="1 2">Jin1</strain>
    </source>
</reference>
<evidence type="ECO:0000313" key="2">
    <source>
        <dbReference type="Proteomes" id="UP000613030"/>
    </source>
</evidence>
<dbReference type="EMBL" id="JAERRB010000010">
    <property type="protein sequence ID" value="MBL0744390.1"/>
    <property type="molecule type" value="Genomic_DNA"/>
</dbReference>
<organism evidence="1 2">
    <name type="scientific">Chryseolinea lacunae</name>
    <dbReference type="NCBI Taxonomy" id="2801331"/>
    <lineage>
        <taxon>Bacteria</taxon>
        <taxon>Pseudomonadati</taxon>
        <taxon>Bacteroidota</taxon>
        <taxon>Cytophagia</taxon>
        <taxon>Cytophagales</taxon>
        <taxon>Fulvivirgaceae</taxon>
        <taxon>Chryseolinea</taxon>
    </lineage>
</organism>
<comment type="caution">
    <text evidence="1">The sequence shown here is derived from an EMBL/GenBank/DDBJ whole genome shotgun (WGS) entry which is preliminary data.</text>
</comment>
<gene>
    <name evidence="1" type="ORF">JI741_24365</name>
</gene>